<protein>
    <submittedName>
        <fullName evidence="6">BI1-like protein</fullName>
    </submittedName>
</protein>
<keyword evidence="3 5" id="KW-1133">Transmembrane helix</keyword>
<evidence type="ECO:0000313" key="7">
    <source>
        <dbReference type="Proteomes" id="UP000233837"/>
    </source>
</evidence>
<keyword evidence="4 5" id="KW-0472">Membrane</keyword>
<evidence type="ECO:0000256" key="1">
    <source>
        <dbReference type="ARBA" id="ARBA00004141"/>
    </source>
</evidence>
<dbReference type="EMBL" id="KZ502486">
    <property type="protein sequence ID" value="PKU77822.1"/>
    <property type="molecule type" value="Genomic_DNA"/>
</dbReference>
<reference evidence="6 7" key="2">
    <citation type="journal article" date="2017" name="Nature">
        <title>The Apostasia genome and the evolution of orchids.</title>
        <authorList>
            <person name="Zhang G.Q."/>
            <person name="Liu K.W."/>
            <person name="Li Z."/>
            <person name="Lohaus R."/>
            <person name="Hsiao Y.Y."/>
            <person name="Niu S.C."/>
            <person name="Wang J.Y."/>
            <person name="Lin Y.C."/>
            <person name="Xu Q."/>
            <person name="Chen L.J."/>
            <person name="Yoshida K."/>
            <person name="Fujiwara S."/>
            <person name="Wang Z.W."/>
            <person name="Zhang Y.Q."/>
            <person name="Mitsuda N."/>
            <person name="Wang M."/>
            <person name="Liu G.H."/>
            <person name="Pecoraro L."/>
            <person name="Huang H.X."/>
            <person name="Xiao X.J."/>
            <person name="Lin M."/>
            <person name="Wu X.Y."/>
            <person name="Wu W.L."/>
            <person name="Chen Y.Y."/>
            <person name="Chang S.B."/>
            <person name="Sakamoto S."/>
            <person name="Ohme-Takagi M."/>
            <person name="Yagi M."/>
            <person name="Zeng S.J."/>
            <person name="Shen C.Y."/>
            <person name="Yeh C.M."/>
            <person name="Luo Y.B."/>
            <person name="Tsai W.C."/>
            <person name="Van de Peer Y."/>
            <person name="Liu Z.J."/>
        </authorList>
    </citation>
    <scope>NUCLEOTIDE SEQUENCE [LARGE SCALE GENOMIC DNA]</scope>
    <source>
        <tissue evidence="6">The whole plant</tissue>
    </source>
</reference>
<dbReference type="AlphaFoldDB" id="A0A2I0WQ80"/>
<evidence type="ECO:0000256" key="3">
    <source>
        <dbReference type="ARBA" id="ARBA00022989"/>
    </source>
</evidence>
<evidence type="ECO:0000256" key="4">
    <source>
        <dbReference type="ARBA" id="ARBA00023136"/>
    </source>
</evidence>
<comment type="similarity">
    <text evidence="5">Belongs to the BI1 family.</text>
</comment>
<dbReference type="GO" id="GO:0016020">
    <property type="term" value="C:membrane"/>
    <property type="evidence" value="ECO:0007669"/>
    <property type="project" value="UniProtKB-SubCell"/>
</dbReference>
<evidence type="ECO:0000256" key="5">
    <source>
        <dbReference type="RuleBase" id="RU004379"/>
    </source>
</evidence>
<dbReference type="InterPro" id="IPR006214">
    <property type="entry name" value="Bax_inhibitor_1-related"/>
</dbReference>
<dbReference type="PANTHER" id="PTHR23291">
    <property type="entry name" value="BAX INHIBITOR-RELATED"/>
    <property type="match status" value="1"/>
</dbReference>
<evidence type="ECO:0000313" key="6">
    <source>
        <dbReference type="EMBL" id="PKU77822.1"/>
    </source>
</evidence>
<comment type="caution">
    <text evidence="5">Lacks conserved residue(s) required for the propagation of feature annotation.</text>
</comment>
<feature type="transmembrane region" description="Helical" evidence="5">
    <location>
        <begin position="41"/>
        <end position="63"/>
    </location>
</feature>
<gene>
    <name evidence="6" type="ORF">MA16_Dca005654</name>
</gene>
<feature type="transmembrane region" description="Helical" evidence="5">
    <location>
        <begin position="12"/>
        <end position="29"/>
    </location>
</feature>
<keyword evidence="7" id="KW-1185">Reference proteome</keyword>
<dbReference type="Proteomes" id="UP000233837">
    <property type="component" value="Unassembled WGS sequence"/>
</dbReference>
<organism evidence="6 7">
    <name type="scientific">Dendrobium catenatum</name>
    <dbReference type="NCBI Taxonomy" id="906689"/>
    <lineage>
        <taxon>Eukaryota</taxon>
        <taxon>Viridiplantae</taxon>
        <taxon>Streptophyta</taxon>
        <taxon>Embryophyta</taxon>
        <taxon>Tracheophyta</taxon>
        <taxon>Spermatophyta</taxon>
        <taxon>Magnoliopsida</taxon>
        <taxon>Liliopsida</taxon>
        <taxon>Asparagales</taxon>
        <taxon>Orchidaceae</taxon>
        <taxon>Epidendroideae</taxon>
        <taxon>Malaxideae</taxon>
        <taxon>Dendrobiinae</taxon>
        <taxon>Dendrobium</taxon>
    </lineage>
</organism>
<dbReference type="PANTHER" id="PTHR23291:SF31">
    <property type="entry name" value="PROTEIN LIFEGUARD 4"/>
    <property type="match status" value="1"/>
</dbReference>
<accession>A0A2I0WQ80</accession>
<evidence type="ECO:0000256" key="2">
    <source>
        <dbReference type="ARBA" id="ARBA00022692"/>
    </source>
</evidence>
<reference evidence="6 7" key="1">
    <citation type="journal article" date="2016" name="Sci. Rep.">
        <title>The Dendrobium catenatum Lindl. genome sequence provides insights into polysaccharide synthase, floral development and adaptive evolution.</title>
        <authorList>
            <person name="Zhang G.Q."/>
            <person name="Xu Q."/>
            <person name="Bian C."/>
            <person name="Tsai W.C."/>
            <person name="Yeh C.M."/>
            <person name="Liu K.W."/>
            <person name="Yoshida K."/>
            <person name="Zhang L.S."/>
            <person name="Chang S.B."/>
            <person name="Chen F."/>
            <person name="Shi Y."/>
            <person name="Su Y.Y."/>
            <person name="Zhang Y.Q."/>
            <person name="Chen L.J."/>
            <person name="Yin Y."/>
            <person name="Lin M."/>
            <person name="Huang H."/>
            <person name="Deng H."/>
            <person name="Wang Z.W."/>
            <person name="Zhu S.L."/>
            <person name="Zhao X."/>
            <person name="Deng C."/>
            <person name="Niu S.C."/>
            <person name="Huang J."/>
            <person name="Wang M."/>
            <person name="Liu G.H."/>
            <person name="Yang H.J."/>
            <person name="Xiao X.J."/>
            <person name="Hsiao Y.Y."/>
            <person name="Wu W.L."/>
            <person name="Chen Y.Y."/>
            <person name="Mitsuda N."/>
            <person name="Ohme-Takagi M."/>
            <person name="Luo Y.B."/>
            <person name="Van de Peer Y."/>
            <person name="Liu Z.J."/>
        </authorList>
    </citation>
    <scope>NUCLEOTIDE SEQUENCE [LARGE SCALE GENOMIC DNA]</scope>
    <source>
        <tissue evidence="6">The whole plant</tissue>
    </source>
</reference>
<comment type="subcellular location">
    <subcellularLocation>
        <location evidence="1">Membrane</location>
        <topology evidence="1">Multi-pass membrane protein</topology>
    </subcellularLocation>
</comment>
<name>A0A2I0WQ80_9ASPA</name>
<sequence>MLFSMGKIATMIYGGLASLVFSAYIIYDTSKIINAYDIEDYVWVIVKLYLDIINLFLSITNLFKGSNKN</sequence>
<proteinExistence type="inferred from homology"/>
<keyword evidence="2 5" id="KW-0812">Transmembrane</keyword>
<dbReference type="Pfam" id="PF01027">
    <property type="entry name" value="Bax1-I"/>
    <property type="match status" value="1"/>
</dbReference>